<dbReference type="InterPro" id="IPR053135">
    <property type="entry name" value="AKR2_Oxidoreductase"/>
</dbReference>
<gene>
    <name evidence="2" type="ORF">SAMN04488079_105134</name>
</gene>
<evidence type="ECO:0000313" key="3">
    <source>
        <dbReference type="Proteomes" id="UP000198924"/>
    </source>
</evidence>
<evidence type="ECO:0000259" key="1">
    <source>
        <dbReference type="Pfam" id="PF00248"/>
    </source>
</evidence>
<dbReference type="Pfam" id="PF00248">
    <property type="entry name" value="Aldo_ket_red"/>
    <property type="match status" value="1"/>
</dbReference>
<dbReference type="STRING" id="45496.SAMN04488079_105134"/>
<name>A0A1I3WZ20_9GAMM</name>
<dbReference type="InterPro" id="IPR036812">
    <property type="entry name" value="NAD(P)_OxRdtase_dom_sf"/>
</dbReference>
<sequence>MAYLEQKNPIAETGIQVSPLGLGTVKIGRDKAVKYPDGFQIPEDDQVITLLEQAWESGINLIDTAPAYGRSEQRLGQLLKKVRREWIIATKAGEYFDAVSGESHYDFTPESLIKSIEHSLKTLQRDELDIVLIHSDGNDEHIIRHLGALEVLADLKQRGWIRASGMSTKTVTGGMLALEQSDIAMVMHNLQYQEEQAVIEQAAKLNKGIFIKKALGSGHLAKQAGTDTVQDNFDFIFNEPAVSSVIIGTINPTHLHDNINKAVKALAQ</sequence>
<dbReference type="OrthoDB" id="9772407at2"/>
<protein>
    <submittedName>
        <fullName evidence="2">Predicted oxidoreductase</fullName>
    </submittedName>
</protein>
<dbReference type="InterPro" id="IPR023210">
    <property type="entry name" value="NADP_OxRdtase_dom"/>
</dbReference>
<dbReference type="SUPFAM" id="SSF51430">
    <property type="entry name" value="NAD(P)-linked oxidoreductase"/>
    <property type="match status" value="1"/>
</dbReference>
<dbReference type="RefSeq" id="WP_091712236.1">
    <property type="nucleotide sequence ID" value="NZ_FOSH01000005.1"/>
</dbReference>
<dbReference type="PANTHER" id="PTHR43312:SF1">
    <property type="entry name" value="NADP-DEPENDENT OXIDOREDUCTASE DOMAIN-CONTAINING PROTEIN"/>
    <property type="match status" value="1"/>
</dbReference>
<organism evidence="2 3">
    <name type="scientific">Methylophaga sulfidovorans</name>
    <dbReference type="NCBI Taxonomy" id="45496"/>
    <lineage>
        <taxon>Bacteria</taxon>
        <taxon>Pseudomonadati</taxon>
        <taxon>Pseudomonadota</taxon>
        <taxon>Gammaproteobacteria</taxon>
        <taxon>Thiotrichales</taxon>
        <taxon>Piscirickettsiaceae</taxon>
        <taxon>Methylophaga</taxon>
    </lineage>
</organism>
<dbReference type="CDD" id="cd19095">
    <property type="entry name" value="AKR_PA4992-like"/>
    <property type="match status" value="1"/>
</dbReference>
<feature type="domain" description="NADP-dependent oxidoreductase" evidence="1">
    <location>
        <begin position="19"/>
        <end position="228"/>
    </location>
</feature>
<dbReference type="PANTHER" id="PTHR43312">
    <property type="entry name" value="D-THREO-ALDOSE 1-DEHYDROGENASE"/>
    <property type="match status" value="1"/>
</dbReference>
<dbReference type="Proteomes" id="UP000198924">
    <property type="component" value="Unassembled WGS sequence"/>
</dbReference>
<accession>A0A1I3WZ20</accession>
<reference evidence="3" key="1">
    <citation type="submission" date="2016-10" db="EMBL/GenBank/DDBJ databases">
        <authorList>
            <person name="Varghese N."/>
            <person name="Submissions S."/>
        </authorList>
    </citation>
    <scope>NUCLEOTIDE SEQUENCE [LARGE SCALE GENOMIC DNA]</scope>
    <source>
        <strain evidence="3">DSM 11578</strain>
    </source>
</reference>
<dbReference type="EMBL" id="FOSH01000005">
    <property type="protein sequence ID" value="SFK12715.1"/>
    <property type="molecule type" value="Genomic_DNA"/>
</dbReference>
<dbReference type="Gene3D" id="3.20.20.100">
    <property type="entry name" value="NADP-dependent oxidoreductase domain"/>
    <property type="match status" value="1"/>
</dbReference>
<evidence type="ECO:0000313" key="2">
    <source>
        <dbReference type="EMBL" id="SFK12715.1"/>
    </source>
</evidence>
<dbReference type="AlphaFoldDB" id="A0A1I3WZ20"/>
<keyword evidence="3" id="KW-1185">Reference proteome</keyword>
<proteinExistence type="predicted"/>